<dbReference type="Proteomes" id="UP001279734">
    <property type="component" value="Unassembled WGS sequence"/>
</dbReference>
<keyword evidence="3" id="KW-1185">Reference proteome</keyword>
<keyword evidence="1" id="KW-0472">Membrane</keyword>
<organism evidence="2 3">
    <name type="scientific">Nepenthes gracilis</name>
    <name type="common">Slender pitcher plant</name>
    <dbReference type="NCBI Taxonomy" id="150966"/>
    <lineage>
        <taxon>Eukaryota</taxon>
        <taxon>Viridiplantae</taxon>
        <taxon>Streptophyta</taxon>
        <taxon>Embryophyta</taxon>
        <taxon>Tracheophyta</taxon>
        <taxon>Spermatophyta</taxon>
        <taxon>Magnoliopsida</taxon>
        <taxon>eudicotyledons</taxon>
        <taxon>Gunneridae</taxon>
        <taxon>Pentapetalae</taxon>
        <taxon>Caryophyllales</taxon>
        <taxon>Nepenthaceae</taxon>
        <taxon>Nepenthes</taxon>
    </lineage>
</organism>
<feature type="transmembrane region" description="Helical" evidence="1">
    <location>
        <begin position="20"/>
        <end position="43"/>
    </location>
</feature>
<comment type="caution">
    <text evidence="2">The sequence shown here is derived from an EMBL/GenBank/DDBJ whole genome shotgun (WGS) entry which is preliminary data.</text>
</comment>
<evidence type="ECO:0000313" key="3">
    <source>
        <dbReference type="Proteomes" id="UP001279734"/>
    </source>
</evidence>
<dbReference type="EMBL" id="BSYO01000015">
    <property type="protein sequence ID" value="GMH15606.1"/>
    <property type="molecule type" value="Genomic_DNA"/>
</dbReference>
<gene>
    <name evidence="2" type="ORF">Nepgr_017447</name>
</gene>
<reference evidence="2" key="1">
    <citation type="submission" date="2023-05" db="EMBL/GenBank/DDBJ databases">
        <title>Nepenthes gracilis genome sequencing.</title>
        <authorList>
            <person name="Fukushima K."/>
        </authorList>
    </citation>
    <scope>NUCLEOTIDE SEQUENCE</scope>
    <source>
        <strain evidence="2">SING2019-196</strain>
    </source>
</reference>
<sequence>MSTRVNCWWLMLELLTQELVAAAMIFFPALLALELVVVVYAACRTGFCFCWNWCAAYRHSQCLLADGAGDLDGRKLMVGLLGLLLLRHFACQWVLDDPGHYLQQAEELATAWRLLCKMEQNPTGWIVGFYATFSDLLILPEPNSMLEVLDSNGSTDAAGGIGCLPAVAISWCCICRLPGTPVDTGM</sequence>
<keyword evidence="1" id="KW-0812">Transmembrane</keyword>
<dbReference type="AlphaFoldDB" id="A0AAD3SSN0"/>
<proteinExistence type="predicted"/>
<keyword evidence="1" id="KW-1133">Transmembrane helix</keyword>
<evidence type="ECO:0000256" key="1">
    <source>
        <dbReference type="SAM" id="Phobius"/>
    </source>
</evidence>
<name>A0AAD3SSN0_NEPGR</name>
<accession>A0AAD3SSN0</accession>
<evidence type="ECO:0000313" key="2">
    <source>
        <dbReference type="EMBL" id="GMH15606.1"/>
    </source>
</evidence>
<protein>
    <submittedName>
        <fullName evidence="2">Uncharacterized protein</fullName>
    </submittedName>
</protein>